<protein>
    <recommendedName>
        <fullName evidence="3">DUF192 domain-containing protein</fullName>
    </recommendedName>
</protein>
<evidence type="ECO:0000313" key="2">
    <source>
        <dbReference type="Proteomes" id="UP000176578"/>
    </source>
</evidence>
<dbReference type="InterPro" id="IPR038695">
    <property type="entry name" value="Saro_0823-like_sf"/>
</dbReference>
<comment type="caution">
    <text evidence="1">The sequence shown here is derived from an EMBL/GenBank/DDBJ whole genome shotgun (WGS) entry which is preliminary data.</text>
</comment>
<evidence type="ECO:0000313" key="1">
    <source>
        <dbReference type="EMBL" id="OGE78685.1"/>
    </source>
</evidence>
<dbReference type="Pfam" id="PF02643">
    <property type="entry name" value="DUF192"/>
    <property type="match status" value="1"/>
</dbReference>
<evidence type="ECO:0008006" key="3">
    <source>
        <dbReference type="Google" id="ProtNLM"/>
    </source>
</evidence>
<name>A0A1F5NLZ6_9BACT</name>
<dbReference type="AlphaFoldDB" id="A0A1F5NLZ6"/>
<dbReference type="PANTHER" id="PTHR37953">
    <property type="entry name" value="UPF0127 PROTEIN MJ1496"/>
    <property type="match status" value="1"/>
</dbReference>
<proteinExistence type="predicted"/>
<dbReference type="Gene3D" id="2.60.120.1140">
    <property type="entry name" value="Protein of unknown function DUF192"/>
    <property type="match status" value="1"/>
</dbReference>
<reference evidence="1 2" key="1">
    <citation type="journal article" date="2016" name="Nat. Commun.">
        <title>Thousands of microbial genomes shed light on interconnected biogeochemical processes in an aquifer system.</title>
        <authorList>
            <person name="Anantharaman K."/>
            <person name="Brown C.T."/>
            <person name="Hug L.A."/>
            <person name="Sharon I."/>
            <person name="Castelle C.J."/>
            <person name="Probst A.J."/>
            <person name="Thomas B.C."/>
            <person name="Singh A."/>
            <person name="Wilkins M.J."/>
            <person name="Karaoz U."/>
            <person name="Brodie E.L."/>
            <person name="Williams K.H."/>
            <person name="Hubbard S.S."/>
            <person name="Banfield J.F."/>
        </authorList>
    </citation>
    <scope>NUCLEOTIDE SEQUENCE [LARGE SCALE GENOMIC DNA]</scope>
</reference>
<dbReference type="Proteomes" id="UP000176578">
    <property type="component" value="Unassembled WGS sequence"/>
</dbReference>
<dbReference type="PANTHER" id="PTHR37953:SF1">
    <property type="entry name" value="UPF0127 PROTEIN MJ1496"/>
    <property type="match status" value="1"/>
</dbReference>
<organism evidence="1 2">
    <name type="scientific">Candidatus Daviesbacteria bacterium RIFCSPLOWO2_02_FULL_41_8</name>
    <dbReference type="NCBI Taxonomy" id="1797798"/>
    <lineage>
        <taxon>Bacteria</taxon>
        <taxon>Candidatus Daviesiibacteriota</taxon>
    </lineage>
</organism>
<gene>
    <name evidence="1" type="ORF">A3J19_00635</name>
</gene>
<sequence length="128" mass="14572">MTTPIQVSSQGEVILGEKAFLVEVADTDTLRTRGLSGHVPLSEEEGMLFIFDRPDNYGFWMKDMNFPIDIVWMDESLKIVHIEKNISPETYPKVLRPTEKSLFVLEISAGQSDLLNIKVGDEVKFLRK</sequence>
<accession>A0A1F5NLZ6</accession>
<dbReference type="EMBL" id="MFDZ01000008">
    <property type="protein sequence ID" value="OGE78685.1"/>
    <property type="molecule type" value="Genomic_DNA"/>
</dbReference>
<dbReference type="InterPro" id="IPR003795">
    <property type="entry name" value="DUF192"/>
</dbReference>